<dbReference type="EMBL" id="JH711591">
    <property type="protein sequence ID" value="EIW74682.1"/>
    <property type="molecule type" value="Genomic_DNA"/>
</dbReference>
<name>R7SG15_CONPW</name>
<gene>
    <name evidence="1" type="ORF">CONPUDRAFT_28202</name>
</gene>
<dbReference type="OMA" id="HANEHRA"/>
<proteinExistence type="predicted"/>
<evidence type="ECO:0000313" key="1">
    <source>
        <dbReference type="EMBL" id="EIW74682.1"/>
    </source>
</evidence>
<evidence type="ECO:0000313" key="2">
    <source>
        <dbReference type="Proteomes" id="UP000053558"/>
    </source>
</evidence>
<dbReference type="Proteomes" id="UP000053558">
    <property type="component" value="Unassembled WGS sequence"/>
</dbReference>
<dbReference type="KEGG" id="cput:CONPUDRAFT_28202"/>
<protein>
    <submittedName>
        <fullName evidence="1">Uncharacterized protein</fullName>
    </submittedName>
</protein>
<dbReference type="eggNOG" id="ENOG502STSF">
    <property type="taxonomic scope" value="Eukaryota"/>
</dbReference>
<reference evidence="2" key="1">
    <citation type="journal article" date="2012" name="Science">
        <title>The Paleozoic origin of enzymatic lignin decomposition reconstructed from 31 fungal genomes.</title>
        <authorList>
            <person name="Floudas D."/>
            <person name="Binder M."/>
            <person name="Riley R."/>
            <person name="Barry K."/>
            <person name="Blanchette R.A."/>
            <person name="Henrissat B."/>
            <person name="Martinez A.T."/>
            <person name="Otillar R."/>
            <person name="Spatafora J.W."/>
            <person name="Yadav J.S."/>
            <person name="Aerts A."/>
            <person name="Benoit I."/>
            <person name="Boyd A."/>
            <person name="Carlson A."/>
            <person name="Copeland A."/>
            <person name="Coutinho P.M."/>
            <person name="de Vries R.P."/>
            <person name="Ferreira P."/>
            <person name="Findley K."/>
            <person name="Foster B."/>
            <person name="Gaskell J."/>
            <person name="Glotzer D."/>
            <person name="Gorecki P."/>
            <person name="Heitman J."/>
            <person name="Hesse C."/>
            <person name="Hori C."/>
            <person name="Igarashi K."/>
            <person name="Jurgens J.A."/>
            <person name="Kallen N."/>
            <person name="Kersten P."/>
            <person name="Kohler A."/>
            <person name="Kuees U."/>
            <person name="Kumar T.K.A."/>
            <person name="Kuo A."/>
            <person name="LaButti K."/>
            <person name="Larrondo L.F."/>
            <person name="Lindquist E."/>
            <person name="Ling A."/>
            <person name="Lombard V."/>
            <person name="Lucas S."/>
            <person name="Lundell T."/>
            <person name="Martin R."/>
            <person name="McLaughlin D.J."/>
            <person name="Morgenstern I."/>
            <person name="Morin E."/>
            <person name="Murat C."/>
            <person name="Nagy L.G."/>
            <person name="Nolan M."/>
            <person name="Ohm R.A."/>
            <person name="Patyshakuliyeva A."/>
            <person name="Rokas A."/>
            <person name="Ruiz-Duenas F.J."/>
            <person name="Sabat G."/>
            <person name="Salamov A."/>
            <person name="Samejima M."/>
            <person name="Schmutz J."/>
            <person name="Slot J.C."/>
            <person name="St John F."/>
            <person name="Stenlid J."/>
            <person name="Sun H."/>
            <person name="Sun S."/>
            <person name="Syed K."/>
            <person name="Tsang A."/>
            <person name="Wiebenga A."/>
            <person name="Young D."/>
            <person name="Pisabarro A."/>
            <person name="Eastwood D.C."/>
            <person name="Martin F."/>
            <person name="Cullen D."/>
            <person name="Grigoriev I.V."/>
            <person name="Hibbett D.S."/>
        </authorList>
    </citation>
    <scope>NUCLEOTIDE SEQUENCE [LARGE SCALE GENOMIC DNA]</scope>
    <source>
        <strain evidence="2">RWD-64-598 SS2</strain>
    </source>
</reference>
<keyword evidence="2" id="KW-1185">Reference proteome</keyword>
<organism evidence="1 2">
    <name type="scientific">Coniophora puteana (strain RWD-64-598)</name>
    <name type="common">Brown rot fungus</name>
    <dbReference type="NCBI Taxonomy" id="741705"/>
    <lineage>
        <taxon>Eukaryota</taxon>
        <taxon>Fungi</taxon>
        <taxon>Dikarya</taxon>
        <taxon>Basidiomycota</taxon>
        <taxon>Agaricomycotina</taxon>
        <taxon>Agaricomycetes</taxon>
        <taxon>Agaricomycetidae</taxon>
        <taxon>Boletales</taxon>
        <taxon>Coniophorineae</taxon>
        <taxon>Coniophoraceae</taxon>
        <taxon>Coniophora</taxon>
    </lineage>
</organism>
<dbReference type="AlphaFoldDB" id="R7SG15"/>
<dbReference type="RefSeq" id="XP_007775097.1">
    <property type="nucleotide sequence ID" value="XM_007776907.1"/>
</dbReference>
<sequence>MSTVNASTGFSPFQLHLGRSPRLIPPLLPLVSETPPSTEDDVCAALRTIHSLQNDIADAHDSLFASKASQASAANTHRLPDPEFKLDDLVYLSTKHRRREYMQHGSKRVAK</sequence>
<accession>R7SG15</accession>
<feature type="non-terminal residue" evidence="1">
    <location>
        <position position="111"/>
    </location>
</feature>
<dbReference type="GeneID" id="19206639"/>
<dbReference type="OrthoDB" id="3268967at2759"/>